<proteinExistence type="predicted"/>
<evidence type="ECO:0000313" key="1">
    <source>
        <dbReference type="EMBL" id="QDT36847.1"/>
    </source>
</evidence>
<sequence length="98" mass="10952">MRERFASAETIDGGNECSVDVPVGFGDRDIGVQTGGLRLFKSRPELMPRAVGFSDEVPAMRRRQRCLQIEKLSPYRLPPSCAGNKLRSINRRIFLSAV</sequence>
<evidence type="ECO:0000313" key="2">
    <source>
        <dbReference type="Proteomes" id="UP000317318"/>
    </source>
</evidence>
<reference evidence="1 2" key="1">
    <citation type="submission" date="2019-02" db="EMBL/GenBank/DDBJ databases">
        <title>Deep-cultivation of Planctomycetes and their phenomic and genomic characterization uncovers novel biology.</title>
        <authorList>
            <person name="Wiegand S."/>
            <person name="Jogler M."/>
            <person name="Boedeker C."/>
            <person name="Pinto D."/>
            <person name="Vollmers J."/>
            <person name="Rivas-Marin E."/>
            <person name="Kohn T."/>
            <person name="Peeters S.H."/>
            <person name="Heuer A."/>
            <person name="Rast P."/>
            <person name="Oberbeckmann S."/>
            <person name="Bunk B."/>
            <person name="Jeske O."/>
            <person name="Meyerdierks A."/>
            <person name="Storesund J.E."/>
            <person name="Kallscheuer N."/>
            <person name="Luecker S."/>
            <person name="Lage O.M."/>
            <person name="Pohl T."/>
            <person name="Merkel B.J."/>
            <person name="Hornburger P."/>
            <person name="Mueller R.-W."/>
            <person name="Bruemmer F."/>
            <person name="Labrenz M."/>
            <person name="Spormann A.M."/>
            <person name="Op den Camp H."/>
            <person name="Overmann J."/>
            <person name="Amann R."/>
            <person name="Jetten M.S.M."/>
            <person name="Mascher T."/>
            <person name="Medema M.H."/>
            <person name="Devos D.P."/>
            <person name="Kaster A.-K."/>
            <person name="Ovreas L."/>
            <person name="Rohde M."/>
            <person name="Galperin M.Y."/>
            <person name="Jogler C."/>
        </authorList>
    </citation>
    <scope>NUCLEOTIDE SEQUENCE [LARGE SCALE GENOMIC DNA]</scope>
    <source>
        <strain evidence="1 2">Pan189</strain>
    </source>
</reference>
<dbReference type="KEGG" id="svp:Pan189_12100"/>
<gene>
    <name evidence="1" type="ORF">Pan189_12100</name>
</gene>
<dbReference type="EMBL" id="CP036268">
    <property type="protein sequence ID" value="QDT36847.1"/>
    <property type="molecule type" value="Genomic_DNA"/>
</dbReference>
<name>A0A517QYW8_9PLAN</name>
<organism evidence="1 2">
    <name type="scientific">Stratiformator vulcanicus</name>
    <dbReference type="NCBI Taxonomy" id="2527980"/>
    <lineage>
        <taxon>Bacteria</taxon>
        <taxon>Pseudomonadati</taxon>
        <taxon>Planctomycetota</taxon>
        <taxon>Planctomycetia</taxon>
        <taxon>Planctomycetales</taxon>
        <taxon>Planctomycetaceae</taxon>
        <taxon>Stratiformator</taxon>
    </lineage>
</organism>
<dbReference type="Proteomes" id="UP000317318">
    <property type="component" value="Chromosome"/>
</dbReference>
<keyword evidence="2" id="KW-1185">Reference proteome</keyword>
<accession>A0A517QYW8</accession>
<dbReference type="AlphaFoldDB" id="A0A517QYW8"/>
<protein>
    <submittedName>
        <fullName evidence="1">Uncharacterized protein</fullName>
    </submittedName>
</protein>